<proteinExistence type="inferred from homology"/>
<keyword evidence="6 8" id="KW-1133">Transmembrane helix</keyword>
<dbReference type="Proteomes" id="UP000719500">
    <property type="component" value="Unassembled WGS sequence"/>
</dbReference>
<comment type="caution">
    <text evidence="9">The sequence shown here is derived from an EMBL/GenBank/DDBJ whole genome shotgun (WGS) entry which is preliminary data.</text>
</comment>
<reference evidence="9 10" key="1">
    <citation type="journal article" date="2021" name="Sci. Rep.">
        <title>The distribution of antibiotic resistance genes in chicken gut microbiota commensals.</title>
        <authorList>
            <person name="Juricova H."/>
            <person name="Matiasovicova J."/>
            <person name="Kubasova T."/>
            <person name="Cejkova D."/>
            <person name="Rychlik I."/>
        </authorList>
    </citation>
    <scope>NUCLEOTIDE SEQUENCE [LARGE SCALE GENOMIC DNA]</scope>
    <source>
        <strain evidence="9 10">An411</strain>
    </source>
</reference>
<dbReference type="Pfam" id="PF01925">
    <property type="entry name" value="TauE"/>
    <property type="match status" value="1"/>
</dbReference>
<sequence>MTISMALFIFSAQLLAYTVKGLIGFGNPLISAPILSMGLDNVVITPGTLLLDCPVNAWITWKNRRSFQWRRILPLLAANFCGVIPGTLLLRFSMPWIIKTVLGVIVVFLGLEMATRSLRPVKPDRKDRPWLRLVVSAFSGVCAGLFGINMFIVAYLQRTAKDYSEFKGSMCFLFFGENAVRVVTYLVTGLFTGPVLLFALVSVPAAVLAMALAARLGPRLEEGKLQKAAIVLFLLGGVSIIVKSVLFHT</sequence>
<dbReference type="RefSeq" id="WP_204804702.1">
    <property type="nucleotide sequence ID" value="NZ_JACSNX010000015.1"/>
</dbReference>
<comment type="similarity">
    <text evidence="2 8">Belongs to the 4-toluene sulfonate uptake permease (TSUP) (TC 2.A.102) family.</text>
</comment>
<evidence type="ECO:0000256" key="5">
    <source>
        <dbReference type="ARBA" id="ARBA00022692"/>
    </source>
</evidence>
<evidence type="ECO:0000256" key="7">
    <source>
        <dbReference type="ARBA" id="ARBA00023136"/>
    </source>
</evidence>
<dbReference type="InterPro" id="IPR052017">
    <property type="entry name" value="TSUP"/>
</dbReference>
<evidence type="ECO:0000313" key="10">
    <source>
        <dbReference type="Proteomes" id="UP000719500"/>
    </source>
</evidence>
<comment type="subcellular location">
    <subcellularLocation>
        <location evidence="1 8">Cell membrane</location>
        <topology evidence="1 8">Multi-pass membrane protein</topology>
    </subcellularLocation>
</comment>
<dbReference type="InterPro" id="IPR002781">
    <property type="entry name" value="TM_pro_TauE-like"/>
</dbReference>
<evidence type="ECO:0000256" key="1">
    <source>
        <dbReference type="ARBA" id="ARBA00004651"/>
    </source>
</evidence>
<feature type="transmembrane region" description="Helical" evidence="8">
    <location>
        <begin position="195"/>
        <end position="216"/>
    </location>
</feature>
<dbReference type="EMBL" id="JACSNX010000015">
    <property type="protein sequence ID" value="MBM6851723.1"/>
    <property type="molecule type" value="Genomic_DNA"/>
</dbReference>
<keyword evidence="7 8" id="KW-0472">Membrane</keyword>
<dbReference type="PANTHER" id="PTHR30269:SF37">
    <property type="entry name" value="MEMBRANE TRANSPORTER PROTEIN"/>
    <property type="match status" value="1"/>
</dbReference>
<protein>
    <recommendedName>
        <fullName evidence="8">Probable membrane transporter protein</fullName>
    </recommendedName>
</protein>
<keyword evidence="10" id="KW-1185">Reference proteome</keyword>
<feature type="transmembrane region" description="Helical" evidence="8">
    <location>
        <begin position="72"/>
        <end position="90"/>
    </location>
</feature>
<evidence type="ECO:0000256" key="6">
    <source>
        <dbReference type="ARBA" id="ARBA00022989"/>
    </source>
</evidence>
<evidence type="ECO:0000313" key="9">
    <source>
        <dbReference type="EMBL" id="MBM6851723.1"/>
    </source>
</evidence>
<organism evidence="9 10">
    <name type="scientific">Oscillibacter valericigenes</name>
    <dbReference type="NCBI Taxonomy" id="351091"/>
    <lineage>
        <taxon>Bacteria</taxon>
        <taxon>Bacillati</taxon>
        <taxon>Bacillota</taxon>
        <taxon>Clostridia</taxon>
        <taxon>Eubacteriales</taxon>
        <taxon>Oscillospiraceae</taxon>
        <taxon>Oscillibacter</taxon>
    </lineage>
</organism>
<evidence type="ECO:0000256" key="4">
    <source>
        <dbReference type="ARBA" id="ARBA00022475"/>
    </source>
</evidence>
<accession>A0ABS2FWK3</accession>
<feature type="transmembrane region" description="Helical" evidence="8">
    <location>
        <begin position="96"/>
        <end position="118"/>
    </location>
</feature>
<evidence type="ECO:0000256" key="8">
    <source>
        <dbReference type="RuleBase" id="RU363041"/>
    </source>
</evidence>
<keyword evidence="3" id="KW-0813">Transport</keyword>
<evidence type="ECO:0000256" key="3">
    <source>
        <dbReference type="ARBA" id="ARBA00022448"/>
    </source>
</evidence>
<dbReference type="PANTHER" id="PTHR30269">
    <property type="entry name" value="TRANSMEMBRANE PROTEIN YFCA"/>
    <property type="match status" value="1"/>
</dbReference>
<evidence type="ECO:0000256" key="2">
    <source>
        <dbReference type="ARBA" id="ARBA00009142"/>
    </source>
</evidence>
<feature type="transmembrane region" description="Helical" evidence="8">
    <location>
        <begin position="228"/>
        <end position="247"/>
    </location>
</feature>
<feature type="transmembrane region" description="Helical" evidence="8">
    <location>
        <begin position="130"/>
        <end position="156"/>
    </location>
</feature>
<keyword evidence="5 8" id="KW-0812">Transmembrane</keyword>
<name>A0ABS2FWK3_9FIRM</name>
<gene>
    <name evidence="9" type="ORF">H9X91_09780</name>
</gene>
<keyword evidence="4 8" id="KW-1003">Cell membrane</keyword>